<evidence type="ECO:0000313" key="4">
    <source>
        <dbReference type="Proteomes" id="UP000569329"/>
    </source>
</evidence>
<feature type="chain" id="PRO_5039232866" description="DUF3558 domain-containing protein" evidence="2">
    <location>
        <begin position="28"/>
        <end position="190"/>
    </location>
</feature>
<dbReference type="InterPro" id="IPR024520">
    <property type="entry name" value="DUF3558"/>
</dbReference>
<dbReference type="Proteomes" id="UP000569329">
    <property type="component" value="Unassembled WGS sequence"/>
</dbReference>
<organism evidence="3 4">
    <name type="scientific">Halosaccharopolyspora lacisalsi</name>
    <dbReference type="NCBI Taxonomy" id="1000566"/>
    <lineage>
        <taxon>Bacteria</taxon>
        <taxon>Bacillati</taxon>
        <taxon>Actinomycetota</taxon>
        <taxon>Actinomycetes</taxon>
        <taxon>Pseudonocardiales</taxon>
        <taxon>Pseudonocardiaceae</taxon>
        <taxon>Halosaccharopolyspora</taxon>
    </lineage>
</organism>
<evidence type="ECO:0000256" key="1">
    <source>
        <dbReference type="SAM" id="MobiDB-lite"/>
    </source>
</evidence>
<proteinExistence type="predicted"/>
<keyword evidence="4" id="KW-1185">Reference proteome</keyword>
<feature type="compositionally biased region" description="Polar residues" evidence="1">
    <location>
        <begin position="25"/>
        <end position="44"/>
    </location>
</feature>
<dbReference type="Pfam" id="PF12079">
    <property type="entry name" value="DUF3558"/>
    <property type="match status" value="1"/>
</dbReference>
<evidence type="ECO:0008006" key="5">
    <source>
        <dbReference type="Google" id="ProtNLM"/>
    </source>
</evidence>
<gene>
    <name evidence="3" type="ORF">FHX42_004527</name>
</gene>
<dbReference type="PROSITE" id="PS51257">
    <property type="entry name" value="PROKAR_LIPOPROTEIN"/>
    <property type="match status" value="1"/>
</dbReference>
<name>A0A839E1J1_9PSEU</name>
<reference evidence="3 4" key="1">
    <citation type="submission" date="2020-07" db="EMBL/GenBank/DDBJ databases">
        <title>Sequencing the genomes of 1000 actinobacteria strains.</title>
        <authorList>
            <person name="Klenk H.-P."/>
        </authorList>
    </citation>
    <scope>NUCLEOTIDE SEQUENCE [LARGE SCALE GENOMIC DNA]</scope>
    <source>
        <strain evidence="3 4">DSM 45975</strain>
    </source>
</reference>
<dbReference type="RefSeq" id="WP_182546327.1">
    <property type="nucleotide sequence ID" value="NZ_JACGWZ010000007.1"/>
</dbReference>
<evidence type="ECO:0000313" key="3">
    <source>
        <dbReference type="EMBL" id="MBA8827143.1"/>
    </source>
</evidence>
<sequence length="190" mass="19833">MSGMRKRAVLRVLAVLGLIAVSGCTQQQRPTDSGAPTSETTRSAMGSVPPSVAREVPPERRVRLARVSSERMCELVSPSVLDSLAFPVRPGRPREVGVDPPVRGCVFAARDDSGSVLVGTQPGGFADSGAREISLDGVRASKTRHANDCTVLAGVEGATLQVTVTEHGADPGRCESAASVARYALEGLVR</sequence>
<feature type="region of interest" description="Disordered" evidence="1">
    <location>
        <begin position="25"/>
        <end position="57"/>
    </location>
</feature>
<dbReference type="EMBL" id="JACGWZ010000007">
    <property type="protein sequence ID" value="MBA8827143.1"/>
    <property type="molecule type" value="Genomic_DNA"/>
</dbReference>
<comment type="caution">
    <text evidence="3">The sequence shown here is derived from an EMBL/GenBank/DDBJ whole genome shotgun (WGS) entry which is preliminary data.</text>
</comment>
<protein>
    <recommendedName>
        <fullName evidence="5">DUF3558 domain-containing protein</fullName>
    </recommendedName>
</protein>
<dbReference type="AlphaFoldDB" id="A0A839E1J1"/>
<evidence type="ECO:0000256" key="2">
    <source>
        <dbReference type="SAM" id="SignalP"/>
    </source>
</evidence>
<feature type="signal peptide" evidence="2">
    <location>
        <begin position="1"/>
        <end position="27"/>
    </location>
</feature>
<keyword evidence="2" id="KW-0732">Signal</keyword>
<accession>A0A839E1J1</accession>